<sequence length="65" mass="7292">MATSSPDISDKTFENAVKSLLELLQPNLDITDFLSYIVGIVTSENETDDEKLNAMNEMLQELDLK</sequence>
<gene>
    <name evidence="2" type="ORF">OVA965_LOCUS29045</name>
    <name evidence="3" type="ORF">TMI583_LOCUS29808</name>
</gene>
<reference evidence="2" key="1">
    <citation type="submission" date="2021-02" db="EMBL/GenBank/DDBJ databases">
        <authorList>
            <person name="Nowell W R."/>
        </authorList>
    </citation>
    <scope>NUCLEOTIDE SEQUENCE</scope>
</reference>
<accession>A0A8S2EVD5</accession>
<comment type="caution">
    <text evidence="2">The sequence shown here is derived from an EMBL/GenBank/DDBJ whole genome shotgun (WGS) entry which is preliminary data.</text>
</comment>
<dbReference type="EMBL" id="CAJOBA010041784">
    <property type="protein sequence ID" value="CAF4120687.1"/>
    <property type="molecule type" value="Genomic_DNA"/>
</dbReference>
<proteinExistence type="predicted"/>
<dbReference type="Proteomes" id="UP000677228">
    <property type="component" value="Unassembled WGS sequence"/>
</dbReference>
<dbReference type="InterPro" id="IPR058771">
    <property type="entry name" value="PWI_CCDC43"/>
</dbReference>
<feature type="domain" description="CCDC43 PWI-like" evidence="1">
    <location>
        <begin position="12"/>
        <end position="62"/>
    </location>
</feature>
<organism evidence="2 4">
    <name type="scientific">Didymodactylos carnosus</name>
    <dbReference type="NCBI Taxonomy" id="1234261"/>
    <lineage>
        <taxon>Eukaryota</taxon>
        <taxon>Metazoa</taxon>
        <taxon>Spiralia</taxon>
        <taxon>Gnathifera</taxon>
        <taxon>Rotifera</taxon>
        <taxon>Eurotatoria</taxon>
        <taxon>Bdelloidea</taxon>
        <taxon>Philodinida</taxon>
        <taxon>Philodinidae</taxon>
        <taxon>Didymodactylos</taxon>
    </lineage>
</organism>
<name>A0A8S2EVD5_9BILA</name>
<dbReference type="Proteomes" id="UP000682733">
    <property type="component" value="Unassembled WGS sequence"/>
</dbReference>
<dbReference type="Pfam" id="PF26091">
    <property type="entry name" value="PWI_CCDC43"/>
    <property type="match status" value="1"/>
</dbReference>
<evidence type="ECO:0000313" key="2">
    <source>
        <dbReference type="EMBL" id="CAF1312386.1"/>
    </source>
</evidence>
<dbReference type="AlphaFoldDB" id="A0A8S2EVD5"/>
<feature type="non-terminal residue" evidence="2">
    <location>
        <position position="65"/>
    </location>
</feature>
<protein>
    <recommendedName>
        <fullName evidence="1">CCDC43 PWI-like domain-containing protein</fullName>
    </recommendedName>
</protein>
<dbReference type="EMBL" id="CAJNOK010020195">
    <property type="protein sequence ID" value="CAF1312386.1"/>
    <property type="molecule type" value="Genomic_DNA"/>
</dbReference>
<evidence type="ECO:0000313" key="3">
    <source>
        <dbReference type="EMBL" id="CAF4120687.1"/>
    </source>
</evidence>
<evidence type="ECO:0000259" key="1">
    <source>
        <dbReference type="Pfam" id="PF26091"/>
    </source>
</evidence>
<evidence type="ECO:0000313" key="4">
    <source>
        <dbReference type="Proteomes" id="UP000677228"/>
    </source>
</evidence>